<keyword evidence="2" id="KW-0547">Nucleotide-binding</keyword>
<dbReference type="PROSITE" id="PS50011">
    <property type="entry name" value="PROTEIN_KINASE_DOM"/>
    <property type="match status" value="1"/>
</dbReference>
<evidence type="ECO:0000256" key="3">
    <source>
        <dbReference type="ARBA" id="ARBA00022777"/>
    </source>
</evidence>
<accession>A0A378JYB6</accession>
<dbReference type="GO" id="GO:0005524">
    <property type="term" value="F:ATP binding"/>
    <property type="evidence" value="ECO:0007669"/>
    <property type="project" value="UniProtKB-KW"/>
</dbReference>
<dbReference type="InterPro" id="IPR000719">
    <property type="entry name" value="Prot_kinase_dom"/>
</dbReference>
<dbReference type="PROSITE" id="PS00108">
    <property type="entry name" value="PROTEIN_KINASE_ST"/>
    <property type="match status" value="1"/>
</dbReference>
<dbReference type="Proteomes" id="UP000054985">
    <property type="component" value="Unassembled WGS sequence"/>
</dbReference>
<keyword evidence="3 7" id="KW-0418">Kinase</keyword>
<dbReference type="EMBL" id="UGOG01000001">
    <property type="protein sequence ID" value="STX63643.1"/>
    <property type="molecule type" value="Genomic_DNA"/>
</dbReference>
<dbReference type="InterPro" id="IPR050205">
    <property type="entry name" value="CDPK_Ser/Thr_kinases"/>
</dbReference>
<evidence type="ECO:0000313" key="7">
    <source>
        <dbReference type="EMBL" id="STX63643.1"/>
    </source>
</evidence>
<evidence type="ECO:0000313" key="6">
    <source>
        <dbReference type="EMBL" id="KTD31062.1"/>
    </source>
</evidence>
<dbReference type="InterPro" id="IPR011009">
    <property type="entry name" value="Kinase-like_dom_sf"/>
</dbReference>
<evidence type="ECO:0000313" key="9">
    <source>
        <dbReference type="Proteomes" id="UP000254040"/>
    </source>
</evidence>
<feature type="domain" description="Protein kinase" evidence="5">
    <location>
        <begin position="251"/>
        <end position="530"/>
    </location>
</feature>
<keyword evidence="8" id="KW-1185">Reference proteome</keyword>
<dbReference type="Gene3D" id="1.10.510.10">
    <property type="entry name" value="Transferase(Phosphotransferase) domain 1"/>
    <property type="match status" value="1"/>
</dbReference>
<name>A0A378JYB6_9GAMM</name>
<keyword evidence="1" id="KW-0808">Transferase</keyword>
<evidence type="ECO:0000259" key="5">
    <source>
        <dbReference type="PROSITE" id="PS50011"/>
    </source>
</evidence>
<protein>
    <submittedName>
        <fullName evidence="7">Serine/threonine protein kinase</fullName>
    </submittedName>
</protein>
<evidence type="ECO:0000313" key="8">
    <source>
        <dbReference type="Proteomes" id="UP000054985"/>
    </source>
</evidence>
<dbReference type="EMBL" id="LNYN01000042">
    <property type="protein sequence ID" value="KTD31062.1"/>
    <property type="molecule type" value="Genomic_DNA"/>
</dbReference>
<gene>
    <name evidence="6" type="ORF">Lmor_3169</name>
    <name evidence="7" type="ORF">NCTC12239_02591</name>
</gene>
<reference evidence="6 8" key="1">
    <citation type="submission" date="2015-11" db="EMBL/GenBank/DDBJ databases">
        <title>Genomic analysis of 38 Legionella species identifies large and diverse effector repertoires.</title>
        <authorList>
            <person name="Burstein D."/>
            <person name="Amaro F."/>
            <person name="Zusman T."/>
            <person name="Lifshitz Z."/>
            <person name="Cohen O."/>
            <person name="Gilbert J.A."/>
            <person name="Pupko T."/>
            <person name="Shuman H.A."/>
            <person name="Segal G."/>
        </authorList>
    </citation>
    <scope>NUCLEOTIDE SEQUENCE [LARGE SCALE GENOMIC DNA]</scope>
    <source>
        <strain evidence="6 8">ATCC 43877</strain>
    </source>
</reference>
<evidence type="ECO:0000256" key="1">
    <source>
        <dbReference type="ARBA" id="ARBA00022679"/>
    </source>
</evidence>
<keyword evidence="7" id="KW-0723">Serine/threonine-protein kinase</keyword>
<evidence type="ECO:0000256" key="4">
    <source>
        <dbReference type="ARBA" id="ARBA00022840"/>
    </source>
</evidence>
<sequence>MYMFSRIKVTSRYSSNEPYLVKLDFLINKYNANQAEGIVDLISLQQINGLAEKLYYMVRGEPPKDYGSDFMKWYNKKEINRELKSLSASSPAKSSKKQRIADISVIVPYHRKDFNRIPTPKELKKRVKKLFFFSTEPKYFSDLRMLLQQFHELDPNKLDFNWGKAIGQLELLQQKIVEILIDDIDLNETSDRILLERLLLVVNRTMNEFFRMNRDLSDQYLLQTPNRVSTIIDPYANDERHDLHRLVSELISTPKHIDVDEFSLEFLGGNNNKNWKITNRESQARYTLRIERPEYYFDYDLRHRVKTNPNLQRYLAHEFDFYPTDEIAHRGSESEYNLSITEFCSQGDVLSYRRSINESRSKEEQVQAAIDMTRQIADFAVELQRDHLFYMDIKPENFLLRDNGEVFTADLKSIINTQNTQIITNLIVTTQENAPPEYPLARSYESAPFMTYQLGVLLYLLMVGPDAETKRDILNRLTEHQPLDFNLPVFTVRGGDTIVDLIRAATLPNPLERISLYSFSEALNLVHHALNLEEHADEQSIAPISSI</sequence>
<dbReference type="SUPFAM" id="SSF56112">
    <property type="entry name" value="Protein kinase-like (PK-like)"/>
    <property type="match status" value="1"/>
</dbReference>
<evidence type="ECO:0000256" key="2">
    <source>
        <dbReference type="ARBA" id="ARBA00022741"/>
    </source>
</evidence>
<reference evidence="7 9" key="2">
    <citation type="submission" date="2018-06" db="EMBL/GenBank/DDBJ databases">
        <authorList>
            <consortium name="Pathogen Informatics"/>
            <person name="Doyle S."/>
        </authorList>
    </citation>
    <scope>NUCLEOTIDE SEQUENCE [LARGE SCALE GENOMIC DNA]</scope>
    <source>
        <strain evidence="7 9">NCTC12239</strain>
    </source>
</reference>
<dbReference type="OrthoDB" id="5648427at2"/>
<dbReference type="Proteomes" id="UP000254040">
    <property type="component" value="Unassembled WGS sequence"/>
</dbReference>
<dbReference type="InterPro" id="IPR008271">
    <property type="entry name" value="Ser/Thr_kinase_AS"/>
</dbReference>
<dbReference type="GO" id="GO:0004674">
    <property type="term" value="F:protein serine/threonine kinase activity"/>
    <property type="evidence" value="ECO:0007669"/>
    <property type="project" value="UniProtKB-KW"/>
</dbReference>
<dbReference type="AlphaFoldDB" id="A0A378JYB6"/>
<keyword evidence="4" id="KW-0067">ATP-binding</keyword>
<proteinExistence type="predicted"/>
<organism evidence="7 9">
    <name type="scientific">Legionella moravica</name>
    <dbReference type="NCBI Taxonomy" id="39962"/>
    <lineage>
        <taxon>Bacteria</taxon>
        <taxon>Pseudomonadati</taxon>
        <taxon>Pseudomonadota</taxon>
        <taxon>Gammaproteobacteria</taxon>
        <taxon>Legionellales</taxon>
        <taxon>Legionellaceae</taxon>
        <taxon>Legionella</taxon>
    </lineage>
</organism>
<dbReference type="PANTHER" id="PTHR24349">
    <property type="entry name" value="SERINE/THREONINE-PROTEIN KINASE"/>
    <property type="match status" value="1"/>
</dbReference>
<dbReference type="STRING" id="39962.Lmor_3169"/>